<dbReference type="InterPro" id="IPR045340">
    <property type="entry name" value="DUF6533"/>
</dbReference>
<evidence type="ECO:0000313" key="4">
    <source>
        <dbReference type="Proteomes" id="UP000053477"/>
    </source>
</evidence>
<feature type="transmembrane region" description="Helical" evidence="1">
    <location>
        <begin position="88"/>
        <end position="106"/>
    </location>
</feature>
<dbReference type="AlphaFoldDB" id="A0A0H2RKB2"/>
<dbReference type="OrthoDB" id="3350812at2759"/>
<feature type="domain" description="DUF6533" evidence="2">
    <location>
        <begin position="18"/>
        <end position="62"/>
    </location>
</feature>
<feature type="transmembrane region" description="Helical" evidence="1">
    <location>
        <begin position="118"/>
        <end position="136"/>
    </location>
</feature>
<keyword evidence="1" id="KW-1133">Transmembrane helix</keyword>
<feature type="transmembrane region" description="Helical" evidence="1">
    <location>
        <begin position="207"/>
        <end position="224"/>
    </location>
</feature>
<dbReference type="Pfam" id="PF20151">
    <property type="entry name" value="DUF6533"/>
    <property type="match status" value="1"/>
</dbReference>
<keyword evidence="1" id="KW-0812">Transmembrane</keyword>
<feature type="transmembrane region" description="Helical" evidence="1">
    <location>
        <begin position="56"/>
        <end position="73"/>
    </location>
</feature>
<keyword evidence="4" id="KW-1185">Reference proteome</keyword>
<protein>
    <recommendedName>
        <fullName evidence="2">DUF6533 domain-containing protein</fullName>
    </recommendedName>
</protein>
<dbReference type="Proteomes" id="UP000053477">
    <property type="component" value="Unassembled WGS sequence"/>
</dbReference>
<dbReference type="InParanoid" id="A0A0H2RKB2"/>
<organism evidence="3 4">
    <name type="scientific">Schizopora paradoxa</name>
    <dbReference type="NCBI Taxonomy" id="27342"/>
    <lineage>
        <taxon>Eukaryota</taxon>
        <taxon>Fungi</taxon>
        <taxon>Dikarya</taxon>
        <taxon>Basidiomycota</taxon>
        <taxon>Agaricomycotina</taxon>
        <taxon>Agaricomycetes</taxon>
        <taxon>Hymenochaetales</taxon>
        <taxon>Schizoporaceae</taxon>
        <taxon>Schizopora</taxon>
    </lineage>
</organism>
<feature type="transmembrane region" description="Helical" evidence="1">
    <location>
        <begin position="15"/>
        <end position="35"/>
    </location>
</feature>
<sequence length="239" mass="26791">MASVNAEVPHLLQEAVNYSMVAGIMLLVYDVIIHLSSEIELIWLCRWSLGKVMYLLARYSAFVDASVILYYSFSVNLTTESCRTPYDAGVWCMTIGIAICHCVLILRTYAIWERSAVVLTYICLTQVAAVTIKAYMVTEALKSVTFTPSPMPIIAACLPSLGTNISNFTYCIDVALEFQLLCLSLSKGFFQWKCDSTPLFRTLHRDGFIYFAVLFCISLTNTIVNTRMFNAPYSAIVIL</sequence>
<evidence type="ECO:0000259" key="2">
    <source>
        <dbReference type="Pfam" id="PF20151"/>
    </source>
</evidence>
<dbReference type="EMBL" id="KQ085978">
    <property type="protein sequence ID" value="KLO12400.1"/>
    <property type="molecule type" value="Genomic_DNA"/>
</dbReference>
<evidence type="ECO:0000313" key="3">
    <source>
        <dbReference type="EMBL" id="KLO12400.1"/>
    </source>
</evidence>
<evidence type="ECO:0000256" key="1">
    <source>
        <dbReference type="SAM" id="Phobius"/>
    </source>
</evidence>
<reference evidence="3 4" key="1">
    <citation type="submission" date="2015-04" db="EMBL/GenBank/DDBJ databases">
        <title>Complete genome sequence of Schizopora paradoxa KUC8140, a cosmopolitan wood degrader in East Asia.</title>
        <authorList>
            <consortium name="DOE Joint Genome Institute"/>
            <person name="Min B."/>
            <person name="Park H."/>
            <person name="Jang Y."/>
            <person name="Kim J.-J."/>
            <person name="Kim K.H."/>
            <person name="Pangilinan J."/>
            <person name="Lipzen A."/>
            <person name="Riley R."/>
            <person name="Grigoriev I.V."/>
            <person name="Spatafora J.W."/>
            <person name="Choi I.-G."/>
        </authorList>
    </citation>
    <scope>NUCLEOTIDE SEQUENCE [LARGE SCALE GENOMIC DNA]</scope>
    <source>
        <strain evidence="3 4">KUC8140</strain>
    </source>
</reference>
<accession>A0A0H2RKB2</accession>
<proteinExistence type="predicted"/>
<gene>
    <name evidence="3" type="ORF">SCHPADRAFT_941238</name>
</gene>
<name>A0A0H2RKB2_9AGAM</name>
<keyword evidence="1" id="KW-0472">Membrane</keyword>